<sequence>MMSPLSTPDADVLAAEEETTANLLLPHTYDIVWSLVIVVIVGLVFYKYVLPKFQAVLDERTAKIEGGLAKAEQVQEEAAAALAEYHQQLAEARADAAKTREEARAEGTAIVAELKTKAQEDASRIVETAHRQIEAERQTAAVSLRAEVGALATELASKIVGESLEDSARQSRVVDRFLDELEATEAGESRSAQTASAGSPVGKEG</sequence>
<comment type="function">
    <text evidence="14">Component of the F(0) channel, it forms part of the peripheral stalk, linking F(1) to F(0).</text>
</comment>
<keyword evidence="16" id="KW-0175">Coiled coil</keyword>
<feature type="transmembrane region" description="Helical" evidence="14">
    <location>
        <begin position="31"/>
        <end position="50"/>
    </location>
</feature>
<keyword evidence="7 14" id="KW-0375">Hydrogen ion transport</keyword>
<dbReference type="Pfam" id="PF00430">
    <property type="entry name" value="ATP-synt_B"/>
    <property type="match status" value="1"/>
</dbReference>
<evidence type="ECO:0000256" key="5">
    <source>
        <dbReference type="ARBA" id="ARBA00022547"/>
    </source>
</evidence>
<dbReference type="Gene3D" id="1.20.5.620">
    <property type="entry name" value="F1F0 ATP synthase subunit B, membrane domain"/>
    <property type="match status" value="1"/>
</dbReference>
<feature type="coiled-coil region" evidence="16">
    <location>
        <begin position="68"/>
        <end position="106"/>
    </location>
</feature>
<dbReference type="SUPFAM" id="SSF81573">
    <property type="entry name" value="F1F0 ATP synthase subunit B, membrane domain"/>
    <property type="match status" value="1"/>
</dbReference>
<keyword evidence="10 14" id="KW-0472">Membrane</keyword>
<keyword evidence="6 14" id="KW-0812">Transmembrane</keyword>
<evidence type="ECO:0000256" key="9">
    <source>
        <dbReference type="ARBA" id="ARBA00023065"/>
    </source>
</evidence>
<evidence type="ECO:0000256" key="2">
    <source>
        <dbReference type="ARBA" id="ARBA00005513"/>
    </source>
</evidence>
<comment type="similarity">
    <text evidence="2 14 15">Belongs to the ATPase B chain family.</text>
</comment>
<evidence type="ECO:0000256" key="13">
    <source>
        <dbReference type="ARBA" id="ARBA00025830"/>
    </source>
</evidence>
<evidence type="ECO:0000256" key="14">
    <source>
        <dbReference type="HAMAP-Rule" id="MF_01398"/>
    </source>
</evidence>
<evidence type="ECO:0000256" key="1">
    <source>
        <dbReference type="ARBA" id="ARBA00004162"/>
    </source>
</evidence>
<dbReference type="NCBIfam" id="TIGR01144">
    <property type="entry name" value="ATP_synt_b"/>
    <property type="match status" value="1"/>
</dbReference>
<dbReference type="Proteomes" id="UP001501138">
    <property type="component" value="Unassembled WGS sequence"/>
</dbReference>
<keyword evidence="5 14" id="KW-0138">CF(0)</keyword>
<accession>A0ABP4UQS1</accession>
<keyword evidence="11 14" id="KW-0066">ATP synthesis</keyword>
<evidence type="ECO:0000313" key="19">
    <source>
        <dbReference type="Proteomes" id="UP001501138"/>
    </source>
</evidence>
<evidence type="ECO:0000256" key="7">
    <source>
        <dbReference type="ARBA" id="ARBA00022781"/>
    </source>
</evidence>
<evidence type="ECO:0000313" key="18">
    <source>
        <dbReference type="EMBL" id="GAA1709507.1"/>
    </source>
</evidence>
<name>A0ABP4UQS1_9MICO</name>
<evidence type="ECO:0000256" key="16">
    <source>
        <dbReference type="SAM" id="Coils"/>
    </source>
</evidence>
<evidence type="ECO:0000256" key="11">
    <source>
        <dbReference type="ARBA" id="ARBA00023310"/>
    </source>
</evidence>
<dbReference type="EMBL" id="BAAAPM010000002">
    <property type="protein sequence ID" value="GAA1709507.1"/>
    <property type="molecule type" value="Genomic_DNA"/>
</dbReference>
<dbReference type="CDD" id="cd06503">
    <property type="entry name" value="ATP-synt_Fo_b"/>
    <property type="match status" value="1"/>
</dbReference>
<gene>
    <name evidence="14" type="primary">atpF</name>
    <name evidence="18" type="ORF">GCM10009809_02230</name>
</gene>
<dbReference type="InterPro" id="IPR050059">
    <property type="entry name" value="ATP_synthase_B_chain"/>
</dbReference>
<dbReference type="InterPro" id="IPR002146">
    <property type="entry name" value="ATP_synth_b/b'su_bac/chlpt"/>
</dbReference>
<dbReference type="PANTHER" id="PTHR33445">
    <property type="entry name" value="ATP SYNTHASE SUBUNIT B', CHLOROPLASTIC"/>
    <property type="match status" value="1"/>
</dbReference>
<evidence type="ECO:0000256" key="15">
    <source>
        <dbReference type="RuleBase" id="RU003848"/>
    </source>
</evidence>
<keyword evidence="3 14" id="KW-0813">Transport</keyword>
<organism evidence="18 19">
    <name type="scientific">Isoptericola hypogeus</name>
    <dbReference type="NCBI Taxonomy" id="300179"/>
    <lineage>
        <taxon>Bacteria</taxon>
        <taxon>Bacillati</taxon>
        <taxon>Actinomycetota</taxon>
        <taxon>Actinomycetes</taxon>
        <taxon>Micrococcales</taxon>
        <taxon>Promicromonosporaceae</taxon>
        <taxon>Isoptericola</taxon>
    </lineage>
</organism>
<reference evidence="19" key="1">
    <citation type="journal article" date="2019" name="Int. J. Syst. Evol. Microbiol.">
        <title>The Global Catalogue of Microorganisms (GCM) 10K type strain sequencing project: providing services to taxonomists for standard genome sequencing and annotation.</title>
        <authorList>
            <consortium name="The Broad Institute Genomics Platform"/>
            <consortium name="The Broad Institute Genome Sequencing Center for Infectious Disease"/>
            <person name="Wu L."/>
            <person name="Ma J."/>
        </authorList>
    </citation>
    <scope>NUCLEOTIDE SEQUENCE [LARGE SCALE GENOMIC DNA]</scope>
    <source>
        <strain evidence="19">JCM 15589</strain>
    </source>
</reference>
<comment type="caution">
    <text evidence="18">The sequence shown here is derived from an EMBL/GenBank/DDBJ whole genome shotgun (WGS) entry which is preliminary data.</text>
</comment>
<dbReference type="HAMAP" id="MF_01398">
    <property type="entry name" value="ATP_synth_b_bprime"/>
    <property type="match status" value="1"/>
</dbReference>
<dbReference type="PANTHER" id="PTHR33445:SF1">
    <property type="entry name" value="ATP SYNTHASE SUBUNIT B"/>
    <property type="match status" value="1"/>
</dbReference>
<keyword evidence="9 14" id="KW-0406">Ion transport</keyword>
<evidence type="ECO:0000256" key="6">
    <source>
        <dbReference type="ARBA" id="ARBA00022692"/>
    </source>
</evidence>
<dbReference type="InterPro" id="IPR028987">
    <property type="entry name" value="ATP_synth_B-like_membr_sf"/>
</dbReference>
<feature type="region of interest" description="Disordered" evidence="17">
    <location>
        <begin position="182"/>
        <end position="205"/>
    </location>
</feature>
<comment type="subcellular location">
    <subcellularLocation>
        <location evidence="1 14">Cell membrane</location>
        <topology evidence="1 14">Single-pass membrane protein</topology>
    </subcellularLocation>
</comment>
<keyword evidence="4 14" id="KW-1003">Cell membrane</keyword>
<protein>
    <recommendedName>
        <fullName evidence="14">ATP synthase subunit b</fullName>
    </recommendedName>
    <alternativeName>
        <fullName evidence="14">ATP synthase F(0) sector subunit b</fullName>
    </alternativeName>
    <alternativeName>
        <fullName evidence="14">ATPase subunit I</fullName>
    </alternativeName>
    <alternativeName>
        <fullName evidence="14">F-type ATPase subunit b</fullName>
        <shortName evidence="14">F-ATPase subunit b</shortName>
    </alternativeName>
</protein>
<comment type="function">
    <text evidence="12 14">F(1)F(0) ATP synthase produces ATP from ADP in the presence of a proton or sodium gradient. F-type ATPases consist of two structural domains, F(1) containing the extramembraneous catalytic core and F(0) containing the membrane proton channel, linked together by a central stalk and a peripheral stalk. During catalysis, ATP synthesis in the catalytic domain of F(1) is coupled via a rotary mechanism of the central stalk subunits to proton translocation.</text>
</comment>
<evidence type="ECO:0000256" key="4">
    <source>
        <dbReference type="ARBA" id="ARBA00022475"/>
    </source>
</evidence>
<evidence type="ECO:0000256" key="12">
    <source>
        <dbReference type="ARBA" id="ARBA00025198"/>
    </source>
</evidence>
<evidence type="ECO:0000256" key="3">
    <source>
        <dbReference type="ARBA" id="ARBA00022448"/>
    </source>
</evidence>
<evidence type="ECO:0000256" key="10">
    <source>
        <dbReference type="ARBA" id="ARBA00023136"/>
    </source>
</evidence>
<keyword evidence="19" id="KW-1185">Reference proteome</keyword>
<evidence type="ECO:0000256" key="8">
    <source>
        <dbReference type="ARBA" id="ARBA00022989"/>
    </source>
</evidence>
<comment type="subunit">
    <text evidence="13 14">F-type ATPases have 2 components, F(1) - the catalytic core - and F(0) - the membrane proton channel. F(1) has five subunits: alpha(3), beta(3), gamma(1), delta(1), epsilon(1). F(0) has three main subunits: a(1), b(2) and c(10-14). The alpha and beta chains form an alternating ring which encloses part of the gamma chain. F(1) is attached to F(0) by a central stalk formed by the gamma and epsilon chains, while a peripheral stalk is formed by the delta and b chains.</text>
</comment>
<dbReference type="InterPro" id="IPR005864">
    <property type="entry name" value="ATP_synth_F0_bsu_bac"/>
</dbReference>
<dbReference type="NCBIfam" id="NF004412">
    <property type="entry name" value="PRK05759.1-3"/>
    <property type="match status" value="1"/>
</dbReference>
<evidence type="ECO:0000256" key="17">
    <source>
        <dbReference type="SAM" id="MobiDB-lite"/>
    </source>
</evidence>
<proteinExistence type="inferred from homology"/>
<keyword evidence="8 14" id="KW-1133">Transmembrane helix</keyword>